<sequence>MDGKPMSHGVAIIKVSNVDNALLNWLALVIKLAQSSECCIQTRLLV</sequence>
<evidence type="ECO:0000313" key="1">
    <source>
        <dbReference type="EMBL" id="CAH1599302.1"/>
    </source>
</evidence>
<reference evidence="1" key="1">
    <citation type="submission" date="2022-01" db="EMBL/GenBank/DDBJ databases">
        <authorList>
            <person name="Lagorce A."/>
        </authorList>
    </citation>
    <scope>NUCLEOTIDE SEQUENCE</scope>
    <source>
        <strain evidence="1">Th15_F1_A12</strain>
    </source>
</reference>
<evidence type="ECO:0000313" key="2">
    <source>
        <dbReference type="Proteomes" id="UP001295462"/>
    </source>
</evidence>
<organism evidence="1 2">
    <name type="scientific">Vibrio jasicida</name>
    <dbReference type="NCBI Taxonomy" id="766224"/>
    <lineage>
        <taxon>Bacteria</taxon>
        <taxon>Pseudomonadati</taxon>
        <taxon>Pseudomonadota</taxon>
        <taxon>Gammaproteobacteria</taxon>
        <taxon>Vibrionales</taxon>
        <taxon>Vibrionaceae</taxon>
        <taxon>Vibrio</taxon>
    </lineage>
</organism>
<dbReference type="EMBL" id="CAKMUD010000094">
    <property type="protein sequence ID" value="CAH1599302.1"/>
    <property type="molecule type" value="Genomic_DNA"/>
</dbReference>
<gene>
    <name evidence="1" type="ORF">THF1A12_40092</name>
</gene>
<protein>
    <submittedName>
        <fullName evidence="1">Uncharacterized protein</fullName>
    </submittedName>
</protein>
<accession>A0AAU9QUD0</accession>
<dbReference type="AlphaFoldDB" id="A0AAU9QUD0"/>
<proteinExistence type="predicted"/>
<dbReference type="Proteomes" id="UP001295462">
    <property type="component" value="Unassembled WGS sequence"/>
</dbReference>
<name>A0AAU9QUD0_9VIBR</name>
<comment type="caution">
    <text evidence="1">The sequence shown here is derived from an EMBL/GenBank/DDBJ whole genome shotgun (WGS) entry which is preliminary data.</text>
</comment>